<evidence type="ECO:0000256" key="3">
    <source>
        <dbReference type="ARBA" id="ARBA00022723"/>
    </source>
</evidence>
<dbReference type="PROSITE" id="PS51379">
    <property type="entry name" value="4FE4S_FER_2"/>
    <property type="match status" value="2"/>
</dbReference>
<reference evidence="10" key="1">
    <citation type="journal article" date="2019" name="J. Bacteriol.">
        <title>A Mutagenic Screen Identifies a TonB-Dependent Receptor Required for the Lanthanide Metal Switch in the Type I Methanotroph 'Methylotuvimicrobium buryatense' 5GB1C.</title>
        <authorList>
            <person name="Groom J.D."/>
            <person name="Ford S.M."/>
            <person name="Pesesky M.W."/>
            <person name="Lidstrom M.E."/>
        </authorList>
    </citation>
    <scope>NUCLEOTIDE SEQUENCE [LARGE SCALE GENOMIC DNA]</scope>
    <source>
        <strain evidence="10">5GB1C</strain>
    </source>
</reference>
<evidence type="ECO:0000256" key="4">
    <source>
        <dbReference type="ARBA" id="ARBA00022982"/>
    </source>
</evidence>
<evidence type="ECO:0000313" key="9">
    <source>
        <dbReference type="EMBL" id="QCW84243.1"/>
    </source>
</evidence>
<dbReference type="PANTHER" id="PTHR32154:SF0">
    <property type="entry name" value="PYRUVATE-FLAVODOXIN OXIDOREDUCTASE-RELATED"/>
    <property type="match status" value="1"/>
</dbReference>
<dbReference type="CDD" id="cd07034">
    <property type="entry name" value="TPP_PYR_PFOR_IOR-alpha_like"/>
    <property type="match status" value="1"/>
</dbReference>
<dbReference type="Proteomes" id="UP000305881">
    <property type="component" value="Chromosome"/>
</dbReference>
<feature type="domain" description="4Fe-4S ferredoxin-type" evidence="8">
    <location>
        <begin position="777"/>
        <end position="807"/>
    </location>
</feature>
<dbReference type="Gene3D" id="3.40.50.920">
    <property type="match status" value="1"/>
</dbReference>
<evidence type="ECO:0000256" key="1">
    <source>
        <dbReference type="ARBA" id="ARBA00022448"/>
    </source>
</evidence>
<dbReference type="SUPFAM" id="SSF52922">
    <property type="entry name" value="TK C-terminal domain-like"/>
    <property type="match status" value="1"/>
</dbReference>
<keyword evidence="4" id="KW-0249">Electron transport</keyword>
<dbReference type="GO" id="GO:0046872">
    <property type="term" value="F:metal ion binding"/>
    <property type="evidence" value="ECO:0007669"/>
    <property type="project" value="UniProtKB-KW"/>
</dbReference>
<dbReference type="InterPro" id="IPR029061">
    <property type="entry name" value="THDP-binding"/>
</dbReference>
<evidence type="ECO:0000313" key="10">
    <source>
        <dbReference type="Proteomes" id="UP000305881"/>
    </source>
</evidence>
<protein>
    <submittedName>
        <fullName evidence="9">Pyruvate ferredoxin oxidoreductase</fullName>
    </submittedName>
</protein>
<dbReference type="Gene3D" id="3.30.70.20">
    <property type="match status" value="3"/>
</dbReference>
<evidence type="ECO:0000256" key="2">
    <source>
        <dbReference type="ARBA" id="ARBA00022485"/>
    </source>
</evidence>
<dbReference type="Pfam" id="PF02775">
    <property type="entry name" value="TPP_enzyme_C"/>
    <property type="match status" value="1"/>
</dbReference>
<dbReference type="Pfam" id="PF01558">
    <property type="entry name" value="POR"/>
    <property type="match status" value="1"/>
</dbReference>
<dbReference type="GO" id="GO:0006979">
    <property type="term" value="P:response to oxidative stress"/>
    <property type="evidence" value="ECO:0007669"/>
    <property type="project" value="TreeGrafter"/>
</dbReference>
<dbReference type="Gene3D" id="3.40.50.970">
    <property type="match status" value="2"/>
</dbReference>
<keyword evidence="1" id="KW-0813">Transport</keyword>
<accession>A0A4P9UUF1</accession>
<dbReference type="InterPro" id="IPR019752">
    <property type="entry name" value="Pyrv/ketoisovalerate_OxRed_cat"/>
</dbReference>
<dbReference type="GO" id="GO:0030976">
    <property type="term" value="F:thiamine pyrophosphate binding"/>
    <property type="evidence" value="ECO:0007669"/>
    <property type="project" value="InterPro"/>
</dbReference>
<dbReference type="InterPro" id="IPR011766">
    <property type="entry name" value="TPP_enzyme_TPP-bd"/>
</dbReference>
<dbReference type="InterPro" id="IPR017900">
    <property type="entry name" value="4Fe4S_Fe_S_CS"/>
</dbReference>
<evidence type="ECO:0000256" key="7">
    <source>
        <dbReference type="ARBA" id="ARBA00023014"/>
    </source>
</evidence>
<dbReference type="PROSITE" id="PS00198">
    <property type="entry name" value="4FE4S_FER_1"/>
    <property type="match status" value="1"/>
</dbReference>
<organism evidence="9 10">
    <name type="scientific">Methylotuvimicrobium buryatense</name>
    <name type="common">Methylomicrobium buryatense</name>
    <dbReference type="NCBI Taxonomy" id="95641"/>
    <lineage>
        <taxon>Bacteria</taxon>
        <taxon>Pseudomonadati</taxon>
        <taxon>Pseudomonadota</taxon>
        <taxon>Gammaproteobacteria</taxon>
        <taxon>Methylococcales</taxon>
        <taxon>Methylococcaceae</taxon>
        <taxon>Methylotuvimicrobium</taxon>
    </lineage>
</organism>
<dbReference type="GO" id="GO:0051539">
    <property type="term" value="F:4 iron, 4 sulfur cluster binding"/>
    <property type="evidence" value="ECO:0007669"/>
    <property type="project" value="UniProtKB-KW"/>
</dbReference>
<dbReference type="Pfam" id="PF17147">
    <property type="entry name" value="PFOR_II"/>
    <property type="match status" value="1"/>
</dbReference>
<keyword evidence="9" id="KW-0670">Pyruvate</keyword>
<keyword evidence="6" id="KW-0408">Iron</keyword>
<keyword evidence="3" id="KW-0479">Metal-binding</keyword>
<evidence type="ECO:0000256" key="6">
    <source>
        <dbReference type="ARBA" id="ARBA00023004"/>
    </source>
</evidence>
<dbReference type="Pfam" id="PF01855">
    <property type="entry name" value="POR_N"/>
    <property type="match status" value="1"/>
</dbReference>
<gene>
    <name evidence="9" type="ORF">EQU24_19925</name>
</gene>
<dbReference type="SUPFAM" id="SSF54862">
    <property type="entry name" value="4Fe-4S ferredoxins"/>
    <property type="match status" value="1"/>
</dbReference>
<dbReference type="SUPFAM" id="SSF52518">
    <property type="entry name" value="Thiamin diphosphate-binding fold (THDP-binding)"/>
    <property type="match status" value="2"/>
</dbReference>
<sequence length="1635" mass="182288">MENRNKQFKYPGTRVAMDGNTVAIMCERESSDAAGAYPITPSTQMGEYWAEEAAKGHLNISDRPLIFIEPEGEHAAAAVTAGLSMTGLRSTNFSSGQGIAYMHESLYAAVGKRLTYVLNIGARAMTKATLNVHAGHDDYHAIDDTGFFQLFAKKAQHVADLNIISHRIAELALNPGVIAQDGFLTTHLIESLLLPERELIKEYLGRPDDIIDTPTPAQRIIYGEKRRRIPEVWDVDNPMMAGLVQNQDAYMQSVAAQRPFFFDHIKELTDQAFEEYYQLTGRRYARVMTYKVDDADYLILGQGSVVSSAEAVADYLRKTRGLKVGVVDLVMFRPFPADLLGKVLKGRKGVAILERLDQPLAEDPPIMRETRAVITKCIENGTHKKNIPYPDLSSYSFSEMPPLYSGSFGMGSRDLQPEGIIGAIENMLPNGKHKKRFYLSIDFIREHAFTPKQRAHQEAIQEAYPNVKELAVRGSENPNLMPPGAITVRFHSVGGWGAITTGKNLAMTLFDLLGYDIKANPKYGSEKKGQPTTYYLAAAPEPININCEYYFVDVVLSPDPNVFKHTNALAGLKKGGTFIIQSERKTADEVWADIPVHYQKMIIDNDIRVFYVDGFKIAREEATDPELQLRMQGIAFQGAFFSASPLMEKSGLSDVALLKAIEEQLQHKFGSKGQRVVDDNMRVVKRGFDEVHEIKNKVLGAQAEKTSGQLIAPIPSLLKTTPQSESKLSDIHRFWEQTGNFYLTGQGNDNLTDPFIGLSVMPATTSLFRDMTGIRFEHPEWVADNCTACGNCYTVCPDTAIPGLVSELSDVLDTVLKRVKRKHDKLEFLPKTVKQLEPKIRALFNEPHEGVTVNNMVNEAIDAAIEQESKDSLLATELQWFRDELGDFQFSLTRPYYDLHEKKAANSGGLFSITVNPTTCKGCMECVKVCDDDALRVVKQTDESIAKLREEWGFWSDLPNTPKKFHRVDDLEEKIGPLETILLDKGAYQSFASGDGACLGCSEKSVVHLFMATVESLMIPRVEKHVAYLQDLIEKLEKHVQLKLMNTMNVTDTDMMSKIVAEMQGGDLTMSGIARRLEHEKGSSPIDQEWLTETTQTIAGLKHLHWKYTNGVTGKGRSTMGMTNATGCTSVWGSTYPYNPYPFPWANHLFQDSTSLAMGIFEGHMAKMADGFKLIRKAELELTGNYNPRDHNEFFSYFNWEQFSDQEWKLCPPVVALGGDGAMYDIGFQNLSRMMASGKPIKVVVVDTQVYSNTGGQACTSGFVGQVSDMAQFGKVGKGKSEPRKEIGLIGMAHRNTYVMQATLANTSHMIEGFIDGLMTKRPALFNLYTTCQPEHGVGDDMGFNQAKLAVESRAYPIFRYDPDKGVTPQEAFDLEGNPAMDKHWPTYTLKYQEGGRQKSMEVAMTFADFALTEARFRKHFRKAPRDTWNENMVVLSEFLKLDESEREGKFPFIWAVDRKQLLSRVLVSKTMVLSCEERRDFWIMLKAIAGIKDEKATPVEDLESKIRAEVVGKIAKGLMKLAGDEGAGIMDFALGETDTEASAGAAAEVKADSMAPWLETENCTACDECINLNPNIFAYNNDKKAFIKDANAGPYSDLVKAAEKCTAGVIHPGLPADRSAADIEKWIKRGEKFN</sequence>
<dbReference type="Gene3D" id="3.40.920.10">
    <property type="entry name" value="Pyruvate-ferredoxin oxidoreductase, PFOR, domain III"/>
    <property type="match status" value="1"/>
</dbReference>
<dbReference type="Pfam" id="PF13370">
    <property type="entry name" value="Fer4_13"/>
    <property type="match status" value="1"/>
</dbReference>
<proteinExistence type="predicted"/>
<evidence type="ECO:0000259" key="8">
    <source>
        <dbReference type="PROSITE" id="PS51379"/>
    </source>
</evidence>
<dbReference type="InterPro" id="IPR002880">
    <property type="entry name" value="Pyrv_Fd/Flavodoxin_OxRdtase_N"/>
</dbReference>
<dbReference type="InterPro" id="IPR002869">
    <property type="entry name" value="Pyrv_flavodox_OxRed_cen"/>
</dbReference>
<dbReference type="RefSeq" id="WP_026130302.1">
    <property type="nucleotide sequence ID" value="NZ_CP035467.1"/>
</dbReference>
<dbReference type="GO" id="GO:0016903">
    <property type="term" value="F:oxidoreductase activity, acting on the aldehyde or oxo group of donors"/>
    <property type="evidence" value="ECO:0007669"/>
    <property type="project" value="InterPro"/>
</dbReference>
<feature type="domain" description="4Fe-4S ferredoxin-type" evidence="8">
    <location>
        <begin position="911"/>
        <end position="940"/>
    </location>
</feature>
<dbReference type="SUPFAM" id="SSF53323">
    <property type="entry name" value="Pyruvate-ferredoxin oxidoreductase, PFOR, domain III"/>
    <property type="match status" value="1"/>
</dbReference>
<keyword evidence="7" id="KW-0411">Iron-sulfur</keyword>
<keyword evidence="10" id="KW-1185">Reference proteome</keyword>
<dbReference type="KEGG" id="mbur:EQU24_19925"/>
<dbReference type="GO" id="GO:0044281">
    <property type="term" value="P:small molecule metabolic process"/>
    <property type="evidence" value="ECO:0007669"/>
    <property type="project" value="UniProtKB-ARBA"/>
</dbReference>
<dbReference type="PANTHER" id="PTHR32154">
    <property type="entry name" value="PYRUVATE-FLAVODOXIN OXIDOREDUCTASE-RELATED"/>
    <property type="match status" value="1"/>
</dbReference>
<dbReference type="InterPro" id="IPR009014">
    <property type="entry name" value="Transketo_C/PFOR_II"/>
</dbReference>
<dbReference type="EMBL" id="CP035467">
    <property type="protein sequence ID" value="QCW84243.1"/>
    <property type="molecule type" value="Genomic_DNA"/>
</dbReference>
<evidence type="ECO:0000256" key="5">
    <source>
        <dbReference type="ARBA" id="ARBA00023002"/>
    </source>
</evidence>
<dbReference type="InterPro" id="IPR017896">
    <property type="entry name" value="4Fe4S_Fe-S-bd"/>
</dbReference>
<name>A0A4P9UUF1_METBY</name>
<dbReference type="OrthoDB" id="9794954at2"/>
<keyword evidence="2" id="KW-0004">4Fe-4S</keyword>
<keyword evidence="5" id="KW-0560">Oxidoreductase</keyword>
<dbReference type="InterPro" id="IPR033412">
    <property type="entry name" value="PFOR_II"/>
</dbReference>
<dbReference type="InterPro" id="IPR050722">
    <property type="entry name" value="Pyruvate:ferred/Flavod_OxRd"/>
</dbReference>
<dbReference type="STRING" id="675511.GCA_000341735_03452"/>